<evidence type="ECO:0000259" key="1">
    <source>
        <dbReference type="Pfam" id="PF01521"/>
    </source>
</evidence>
<gene>
    <name evidence="2" type="ORF">FN924_10245</name>
</gene>
<accession>A0A516KGM3</accession>
<dbReference type="Proteomes" id="UP000315215">
    <property type="component" value="Chromosome"/>
</dbReference>
<dbReference type="InterPro" id="IPR000361">
    <property type="entry name" value="ATAP_core_dom"/>
</dbReference>
<feature type="domain" description="Core" evidence="1">
    <location>
        <begin position="1"/>
        <end position="44"/>
    </location>
</feature>
<dbReference type="KEGG" id="aqt:FN924_10245"/>
<dbReference type="Pfam" id="PF01521">
    <property type="entry name" value="Fe-S_biosyn"/>
    <property type="match status" value="1"/>
</dbReference>
<dbReference type="RefSeq" id="WP_143894197.1">
    <property type="nucleotide sequence ID" value="NZ_CP041666.1"/>
</dbReference>
<dbReference type="InterPro" id="IPR035903">
    <property type="entry name" value="HesB-like_dom_sf"/>
</dbReference>
<dbReference type="AlphaFoldDB" id="A0A516KGM3"/>
<sequence>MQITLTETALNEIQSHKQSDEVLVIVYDTDDCGCAVNGIPSIRLNAVDPKTINSRYM</sequence>
<protein>
    <recommendedName>
        <fullName evidence="1">Core domain-containing protein</fullName>
    </recommendedName>
</protein>
<keyword evidence="3" id="KW-1185">Reference proteome</keyword>
<dbReference type="OrthoDB" id="2361087at2"/>
<reference evidence="2 3" key="1">
    <citation type="submission" date="2019-07" db="EMBL/GenBank/DDBJ databases">
        <authorList>
            <person name="Li J."/>
        </authorList>
    </citation>
    <scope>NUCLEOTIDE SEQUENCE [LARGE SCALE GENOMIC DNA]</scope>
    <source>
        <strain evidence="2 3">TKL69</strain>
    </source>
</reference>
<name>A0A516KGM3_9BACI</name>
<evidence type="ECO:0000313" key="2">
    <source>
        <dbReference type="EMBL" id="QDP40534.1"/>
    </source>
</evidence>
<dbReference type="EMBL" id="CP041666">
    <property type="protein sequence ID" value="QDP40534.1"/>
    <property type="molecule type" value="Genomic_DNA"/>
</dbReference>
<evidence type="ECO:0000313" key="3">
    <source>
        <dbReference type="Proteomes" id="UP000315215"/>
    </source>
</evidence>
<organism evidence="2 3">
    <name type="scientific">Radiobacillus deserti</name>
    <dbReference type="NCBI Taxonomy" id="2594883"/>
    <lineage>
        <taxon>Bacteria</taxon>
        <taxon>Bacillati</taxon>
        <taxon>Bacillota</taxon>
        <taxon>Bacilli</taxon>
        <taxon>Bacillales</taxon>
        <taxon>Bacillaceae</taxon>
        <taxon>Radiobacillus</taxon>
    </lineage>
</organism>
<dbReference type="SUPFAM" id="SSF89360">
    <property type="entry name" value="HesB-like domain"/>
    <property type="match status" value="1"/>
</dbReference>
<proteinExistence type="predicted"/>